<name>A0ABX6QUD1_9VIBR</name>
<keyword evidence="4 8" id="KW-0472">Membrane</keyword>
<comment type="subcellular location">
    <subcellularLocation>
        <location evidence="1">Membrane</location>
        <topology evidence="1">Multi-pass membrane protein</topology>
    </subcellularLocation>
</comment>
<evidence type="ECO:0000256" key="4">
    <source>
        <dbReference type="ARBA" id="ARBA00023136"/>
    </source>
</evidence>
<dbReference type="InterPro" id="IPR003660">
    <property type="entry name" value="HAMP_dom"/>
</dbReference>
<feature type="domain" description="Methyl-accepting transducer" evidence="9">
    <location>
        <begin position="272"/>
        <end position="508"/>
    </location>
</feature>
<evidence type="ECO:0000259" key="10">
    <source>
        <dbReference type="PROSITE" id="PS50885"/>
    </source>
</evidence>
<dbReference type="PANTHER" id="PTHR32089:SF112">
    <property type="entry name" value="LYSOZYME-LIKE PROTEIN-RELATED"/>
    <property type="match status" value="1"/>
</dbReference>
<dbReference type="InterPro" id="IPR029095">
    <property type="entry name" value="NarX-like_N"/>
</dbReference>
<protein>
    <submittedName>
        <fullName evidence="11">Ribose and galactose chemoreceptor protein</fullName>
    </submittedName>
</protein>
<evidence type="ECO:0000256" key="2">
    <source>
        <dbReference type="ARBA" id="ARBA00022692"/>
    </source>
</evidence>
<evidence type="ECO:0000256" key="3">
    <source>
        <dbReference type="ARBA" id="ARBA00022989"/>
    </source>
</evidence>
<evidence type="ECO:0000256" key="7">
    <source>
        <dbReference type="PROSITE-ProRule" id="PRU00284"/>
    </source>
</evidence>
<keyword evidence="12" id="KW-1185">Reference proteome</keyword>
<dbReference type="PROSITE" id="PS50111">
    <property type="entry name" value="CHEMOTAXIS_TRANSDUC_2"/>
    <property type="match status" value="1"/>
</dbReference>
<dbReference type="Pfam" id="PF13675">
    <property type="entry name" value="PilJ"/>
    <property type="match status" value="1"/>
</dbReference>
<keyword evidence="3 8" id="KW-1133">Transmembrane helix</keyword>
<dbReference type="PANTHER" id="PTHR32089">
    <property type="entry name" value="METHYL-ACCEPTING CHEMOTAXIS PROTEIN MCPB"/>
    <property type="match status" value="1"/>
</dbReference>
<dbReference type="Pfam" id="PF00015">
    <property type="entry name" value="MCPsignal"/>
    <property type="match status" value="1"/>
</dbReference>
<dbReference type="Pfam" id="PF07238">
    <property type="entry name" value="PilZ"/>
    <property type="match status" value="1"/>
</dbReference>
<dbReference type="Gene3D" id="1.10.287.950">
    <property type="entry name" value="Methyl-accepting chemotaxis protein"/>
    <property type="match status" value="1"/>
</dbReference>
<feature type="transmembrane region" description="Helical" evidence="8">
    <location>
        <begin position="195"/>
        <end position="217"/>
    </location>
</feature>
<sequence>MQPITLLVTWMENVSLKRILQMLTLLFVVVITGLVSYTVIALKLQKDDSLVINIAGRERMLSQKIAKEFFLELEHATLTNKAPDLSKINATKELFEVSLAALDKGGQTYSDLAMQQPVNLPPASEKISQQLKKVMALWRQQQQMMANISDANVEPEVLQTINQQSLAILKNMNAAVTLFAQESEQKIFVMERNQVIAAILAILLSIIVISLVARSILRAVNQSVETTTRISSGNLVSDGKQVFGTNELGLLAKNIEQMRESLHHVINVVKRNSRQMAHSAQQVADVSTEISNGGKVQRENSSEVNSAIDSLLGTSQVVSDTIERTSQISQDTLTIAQEGIVYVNESIEELKKAVVSVNNASEQMEVLKNFTSQINEITESIHNIAEQTNLLALNAAIEAARAGEQGRGFAVVADEVRNLAGRTSSSSRDISDLISQLTEKVESSVSSMQSVVSAVYQSQQTSEKTVEAFTSMSDGIGETTASTETILQYNQQQMKNLNYLNDKLKDLFIVLTESSDKAGTTSMVAGDLYHISELLDQQINGFKTHVSASVAKQQGEQRNAPRADNKLRVRLSQGQRSVEGITSDISMDGMKLRTTSPLDEHDTVALQFLLPEQLKRSEQNQLVVQAKIVHTKQLSDNYDYGLKFIGLSKAQHEALKSVFKHFNESYRYQETHQ</sequence>
<dbReference type="SMART" id="SM00304">
    <property type="entry name" value="HAMP"/>
    <property type="match status" value="1"/>
</dbReference>
<dbReference type="PROSITE" id="PS50885">
    <property type="entry name" value="HAMP"/>
    <property type="match status" value="1"/>
</dbReference>
<proteinExistence type="inferred from homology"/>
<dbReference type="Proteomes" id="UP000515264">
    <property type="component" value="Chromosome 1"/>
</dbReference>
<organism evidence="11 12">
    <name type="scientific">Vibrio spartinae</name>
    <dbReference type="NCBI Taxonomy" id="1918945"/>
    <lineage>
        <taxon>Bacteria</taxon>
        <taxon>Pseudomonadati</taxon>
        <taxon>Pseudomonadota</taxon>
        <taxon>Gammaproteobacteria</taxon>
        <taxon>Vibrionales</taxon>
        <taxon>Vibrionaceae</taxon>
        <taxon>Vibrio</taxon>
    </lineage>
</organism>
<dbReference type="InterPro" id="IPR009875">
    <property type="entry name" value="PilZ_domain"/>
</dbReference>
<dbReference type="Pfam" id="PF00672">
    <property type="entry name" value="HAMP"/>
    <property type="match status" value="1"/>
</dbReference>
<dbReference type="SUPFAM" id="SSF58104">
    <property type="entry name" value="Methyl-accepting chemotaxis protein (MCP) signaling domain"/>
    <property type="match status" value="1"/>
</dbReference>
<evidence type="ECO:0000313" key="11">
    <source>
        <dbReference type="EMBL" id="QMV12891.1"/>
    </source>
</evidence>
<evidence type="ECO:0000256" key="8">
    <source>
        <dbReference type="SAM" id="Phobius"/>
    </source>
</evidence>
<reference evidence="11 12" key="1">
    <citation type="journal article" date="2020" name="J. Nat. Prod.">
        <title>Genomics-Metabolomics Profiling Disclosed Marine Vibrio spartinae 3.6 as a Producer of a New Branched Side Chain Prodigiosin.</title>
        <authorList>
            <person name="Vitale G.A."/>
            <person name="Sciarretta M."/>
            <person name="Palma Esposito F."/>
            <person name="January G.G."/>
            <person name="Giaccio M."/>
            <person name="Bunk B."/>
            <person name="Sproer C."/>
            <person name="Bajerski F."/>
            <person name="Power D."/>
            <person name="Festa C."/>
            <person name="Monti M.C."/>
            <person name="D'Auria M.V."/>
            <person name="de Pascale D."/>
        </authorList>
    </citation>
    <scope>NUCLEOTIDE SEQUENCE [LARGE SCALE GENOMIC DNA]</scope>
    <source>
        <strain evidence="11 12">3.6</strain>
    </source>
</reference>
<dbReference type="EMBL" id="CP046268">
    <property type="protein sequence ID" value="QMV12891.1"/>
    <property type="molecule type" value="Genomic_DNA"/>
</dbReference>
<dbReference type="InterPro" id="IPR004089">
    <property type="entry name" value="MCPsignal_dom"/>
</dbReference>
<evidence type="ECO:0000259" key="9">
    <source>
        <dbReference type="PROSITE" id="PS50111"/>
    </source>
</evidence>
<gene>
    <name evidence="11" type="primary">trg</name>
    <name evidence="11" type="ORF">Vspart_00093</name>
</gene>
<dbReference type="SUPFAM" id="SSF141371">
    <property type="entry name" value="PilZ domain-like"/>
    <property type="match status" value="1"/>
</dbReference>
<feature type="transmembrane region" description="Helical" evidence="8">
    <location>
        <begin position="20"/>
        <end position="42"/>
    </location>
</feature>
<evidence type="ECO:0000256" key="1">
    <source>
        <dbReference type="ARBA" id="ARBA00004141"/>
    </source>
</evidence>
<keyword evidence="5 7" id="KW-0807">Transducer</keyword>
<dbReference type="SMART" id="SM00283">
    <property type="entry name" value="MA"/>
    <property type="match status" value="1"/>
</dbReference>
<evidence type="ECO:0000256" key="6">
    <source>
        <dbReference type="ARBA" id="ARBA00029447"/>
    </source>
</evidence>
<feature type="domain" description="HAMP" evidence="10">
    <location>
        <begin position="214"/>
        <end position="267"/>
    </location>
</feature>
<evidence type="ECO:0000256" key="5">
    <source>
        <dbReference type="ARBA" id="ARBA00023224"/>
    </source>
</evidence>
<accession>A0ABX6QUD1</accession>
<keyword evidence="2 8" id="KW-0812">Transmembrane</keyword>
<evidence type="ECO:0000313" key="12">
    <source>
        <dbReference type="Proteomes" id="UP000515264"/>
    </source>
</evidence>
<dbReference type="Gene3D" id="2.40.10.220">
    <property type="entry name" value="predicted glycosyltransferase like domains"/>
    <property type="match status" value="1"/>
</dbReference>
<dbReference type="RefSeq" id="WP_182287999.1">
    <property type="nucleotide sequence ID" value="NZ_CP046268.1"/>
</dbReference>
<comment type="similarity">
    <text evidence="6">Belongs to the methyl-accepting chemotaxis (MCP) protein family.</text>
</comment>